<keyword evidence="5 8" id="KW-0472">Membrane</keyword>
<feature type="transmembrane region" description="Helical" evidence="8">
    <location>
        <begin position="328"/>
        <end position="346"/>
    </location>
</feature>
<proteinExistence type="inferred from homology"/>
<feature type="compositionally biased region" description="Basic and acidic residues" evidence="7">
    <location>
        <begin position="18"/>
        <end position="29"/>
    </location>
</feature>
<protein>
    <submittedName>
        <fullName evidence="9">Uncharacterized protein</fullName>
    </submittedName>
</protein>
<feature type="transmembrane region" description="Helical" evidence="8">
    <location>
        <begin position="188"/>
        <end position="210"/>
    </location>
</feature>
<dbReference type="PANTHER" id="PTHR11654">
    <property type="entry name" value="OLIGOPEPTIDE TRANSPORTER-RELATED"/>
    <property type="match status" value="1"/>
</dbReference>
<evidence type="ECO:0000256" key="2">
    <source>
        <dbReference type="ARBA" id="ARBA00005982"/>
    </source>
</evidence>
<feature type="transmembrane region" description="Helical" evidence="8">
    <location>
        <begin position="497"/>
        <end position="522"/>
    </location>
</feature>
<comment type="subcellular location">
    <subcellularLocation>
        <location evidence="1 6">Membrane</location>
        <topology evidence="1 6">Multi-pass membrane protein</topology>
    </subcellularLocation>
</comment>
<evidence type="ECO:0000313" key="9">
    <source>
        <dbReference type="EMBL" id="CAD7699499.1"/>
    </source>
</evidence>
<comment type="caution">
    <text evidence="9">The sequence shown here is derived from an EMBL/GenBank/DDBJ whole genome shotgun (WGS) entry which is preliminary data.</text>
</comment>
<evidence type="ECO:0000313" key="10">
    <source>
        <dbReference type="Proteomes" id="UP000708148"/>
    </source>
</evidence>
<evidence type="ECO:0000256" key="3">
    <source>
        <dbReference type="ARBA" id="ARBA00022692"/>
    </source>
</evidence>
<keyword evidence="4 8" id="KW-1133">Transmembrane helix</keyword>
<sequence>MEPTSPSGGLMTPVGGRGRADGRKDRRQSAGEGRPSPLFYVCPYILGCELCERLAFYGIATNLVVYLQSVGLTSLQAAVMVPVFVGSCYLTPLIGGVLADSFWGRYKTILYSAITYLFGIVLLALSAGVKGLHPEEDEVINNEQATLLFFALGLIAVGTGGIKPNVGSFGADHFDETIEKEKKEKDSFFNWFYLSINVGSLAATTIIVYIEVNISWALGFLITAIAMALAIVVLVLGSPRYQHCPVADSPLMRVAKVVAAALTTKKRNVSELEYDVTVENFEDANVPLLPGPKHDQVANSGKPHWLDAAVGHRDRGLFTEDQVYEVKLVLGVLPVFFTTILYWTVYSQMSTFFVQQGTLMNLSAGFFTIPAASLAVFDVLAIIILIPIYDRIVVPFMERVWRRPTVLEKIGAGYLMAVVAMVVSFFIERERLHKFKDGEVIPREKQETHSDAQAVDMSVWWQFFQYLAIGLSEVWASIGQLEFFYDQAPDVMRSCMVALQLFSVALGSYAAGLLVWVINFFTRKTHGGEWIPPDLNQGRLDLMYLTIGGIMLADTLLFLYVAMKYEYKKVIHTPVRPPTVPVPIGHATQNKAGTGDYVSGSGASTSEDLATSAEGYESVEVYGRSVAYRPSTPATFPPELK</sequence>
<dbReference type="Proteomes" id="UP000708148">
    <property type="component" value="Unassembled WGS sequence"/>
</dbReference>
<feature type="transmembrane region" description="Helical" evidence="8">
    <location>
        <begin position="75"/>
        <end position="97"/>
    </location>
</feature>
<dbReference type="PROSITE" id="PS01023">
    <property type="entry name" value="PTR2_2"/>
    <property type="match status" value="1"/>
</dbReference>
<dbReference type="AlphaFoldDB" id="A0A8S1IZZ0"/>
<feature type="transmembrane region" description="Helical" evidence="8">
    <location>
        <begin position="147"/>
        <end position="167"/>
    </location>
</feature>
<dbReference type="InterPro" id="IPR036259">
    <property type="entry name" value="MFS_trans_sf"/>
</dbReference>
<organism evidence="9 10">
    <name type="scientific">Ostreobium quekettii</name>
    <dbReference type="NCBI Taxonomy" id="121088"/>
    <lineage>
        <taxon>Eukaryota</taxon>
        <taxon>Viridiplantae</taxon>
        <taxon>Chlorophyta</taxon>
        <taxon>core chlorophytes</taxon>
        <taxon>Ulvophyceae</taxon>
        <taxon>TCBD clade</taxon>
        <taxon>Bryopsidales</taxon>
        <taxon>Ostreobineae</taxon>
        <taxon>Ostreobiaceae</taxon>
        <taxon>Ostreobium</taxon>
    </lineage>
</organism>
<dbReference type="OrthoDB" id="8904098at2759"/>
<gene>
    <name evidence="9" type="ORF">OSTQU699_LOCUS4858</name>
</gene>
<reference evidence="9" key="1">
    <citation type="submission" date="2020-12" db="EMBL/GenBank/DDBJ databases">
        <authorList>
            <person name="Iha C."/>
        </authorList>
    </citation>
    <scope>NUCLEOTIDE SEQUENCE</scope>
</reference>
<name>A0A8S1IZZ0_9CHLO</name>
<feature type="transmembrane region" description="Helical" evidence="8">
    <location>
        <begin position="216"/>
        <end position="236"/>
    </location>
</feature>
<dbReference type="InterPro" id="IPR000109">
    <property type="entry name" value="POT_fam"/>
</dbReference>
<keyword evidence="3 6" id="KW-0812">Transmembrane</keyword>
<keyword evidence="6" id="KW-0813">Transport</keyword>
<dbReference type="EMBL" id="CAJHUC010001034">
    <property type="protein sequence ID" value="CAD7699499.1"/>
    <property type="molecule type" value="Genomic_DNA"/>
</dbReference>
<comment type="similarity">
    <text evidence="2 6">Belongs to the major facilitator superfamily. Proton-dependent oligopeptide transporter (POT/PTR) (TC 2.A.17) family.</text>
</comment>
<dbReference type="GO" id="GO:0006857">
    <property type="term" value="P:oligopeptide transport"/>
    <property type="evidence" value="ECO:0007669"/>
    <property type="project" value="InterPro"/>
</dbReference>
<evidence type="ECO:0000256" key="7">
    <source>
        <dbReference type="SAM" id="MobiDB-lite"/>
    </source>
</evidence>
<dbReference type="GO" id="GO:0016020">
    <property type="term" value="C:membrane"/>
    <property type="evidence" value="ECO:0007669"/>
    <property type="project" value="UniProtKB-SubCell"/>
</dbReference>
<feature type="transmembrane region" description="Helical" evidence="8">
    <location>
        <begin position="109"/>
        <end position="127"/>
    </location>
</feature>
<feature type="transmembrane region" description="Helical" evidence="8">
    <location>
        <begin position="366"/>
        <end position="389"/>
    </location>
</feature>
<evidence type="ECO:0000256" key="8">
    <source>
        <dbReference type="SAM" id="Phobius"/>
    </source>
</evidence>
<feature type="region of interest" description="Disordered" evidence="7">
    <location>
        <begin position="1"/>
        <end position="32"/>
    </location>
</feature>
<evidence type="ECO:0000256" key="6">
    <source>
        <dbReference type="RuleBase" id="RU003755"/>
    </source>
</evidence>
<feature type="transmembrane region" description="Helical" evidence="8">
    <location>
        <begin position="410"/>
        <end position="427"/>
    </location>
</feature>
<dbReference type="InterPro" id="IPR018456">
    <property type="entry name" value="PTR2_symporter_CS"/>
</dbReference>
<keyword evidence="10" id="KW-1185">Reference proteome</keyword>
<feature type="transmembrane region" description="Helical" evidence="8">
    <location>
        <begin position="542"/>
        <end position="562"/>
    </location>
</feature>
<dbReference type="SUPFAM" id="SSF103473">
    <property type="entry name" value="MFS general substrate transporter"/>
    <property type="match status" value="1"/>
</dbReference>
<accession>A0A8S1IZZ0</accession>
<evidence type="ECO:0000256" key="1">
    <source>
        <dbReference type="ARBA" id="ARBA00004141"/>
    </source>
</evidence>
<evidence type="ECO:0000256" key="4">
    <source>
        <dbReference type="ARBA" id="ARBA00022989"/>
    </source>
</evidence>
<dbReference type="Pfam" id="PF00854">
    <property type="entry name" value="PTR2"/>
    <property type="match status" value="1"/>
</dbReference>
<evidence type="ECO:0000256" key="5">
    <source>
        <dbReference type="ARBA" id="ARBA00023136"/>
    </source>
</evidence>
<feature type="transmembrane region" description="Helical" evidence="8">
    <location>
        <begin position="463"/>
        <end position="485"/>
    </location>
</feature>
<dbReference type="Gene3D" id="1.20.1250.20">
    <property type="entry name" value="MFS general substrate transporter like domains"/>
    <property type="match status" value="1"/>
</dbReference>
<dbReference type="GO" id="GO:0022857">
    <property type="term" value="F:transmembrane transporter activity"/>
    <property type="evidence" value="ECO:0007669"/>
    <property type="project" value="InterPro"/>
</dbReference>
<feature type="region of interest" description="Disordered" evidence="7">
    <location>
        <begin position="582"/>
        <end position="611"/>
    </location>
</feature>